<sequence>MRTVFTIYPGIGFKGAVQAEEAKQLTKFLANLPPANPSGQDYVIITGDFNSDPTSEAIGNMLKGDQIELTDSWPHCSYGPILATQNGFTFNSANPTERIDYAFYAARGSSNDKVTCRAGVRNTQASDHRPLYVSYPLL</sequence>
<dbReference type="RefSeq" id="XP_004343333.1">
    <property type="nucleotide sequence ID" value="XM_004343283.1"/>
</dbReference>
<dbReference type="KEGG" id="acan:ACA1_105240"/>
<dbReference type="VEuPathDB" id="AmoebaDB:ACA1_105240"/>
<evidence type="ECO:0000313" key="2">
    <source>
        <dbReference type="EMBL" id="ELR20491.1"/>
    </source>
</evidence>
<dbReference type="OrthoDB" id="276515at2759"/>
<name>L8H7N7_ACACF</name>
<feature type="domain" description="Endonuclease/exonuclease/phosphatase" evidence="1">
    <location>
        <begin position="37"/>
        <end position="128"/>
    </location>
</feature>
<evidence type="ECO:0000313" key="3">
    <source>
        <dbReference type="Proteomes" id="UP000011083"/>
    </source>
</evidence>
<dbReference type="GeneID" id="14921349"/>
<dbReference type="GO" id="GO:0003824">
    <property type="term" value="F:catalytic activity"/>
    <property type="evidence" value="ECO:0007669"/>
    <property type="project" value="InterPro"/>
</dbReference>
<dbReference type="Gene3D" id="3.60.10.10">
    <property type="entry name" value="Endonuclease/exonuclease/phosphatase"/>
    <property type="match status" value="1"/>
</dbReference>
<protein>
    <submittedName>
        <fullName evidence="2">Signal peptide peptidase, putative</fullName>
    </submittedName>
</protein>
<dbReference type="Pfam" id="PF03372">
    <property type="entry name" value="Exo_endo_phos"/>
    <property type="match status" value="1"/>
</dbReference>
<gene>
    <name evidence="2" type="ORF">ACA1_105240</name>
</gene>
<organism evidence="2 3">
    <name type="scientific">Acanthamoeba castellanii (strain ATCC 30010 / Neff)</name>
    <dbReference type="NCBI Taxonomy" id="1257118"/>
    <lineage>
        <taxon>Eukaryota</taxon>
        <taxon>Amoebozoa</taxon>
        <taxon>Discosea</taxon>
        <taxon>Longamoebia</taxon>
        <taxon>Centramoebida</taxon>
        <taxon>Acanthamoebidae</taxon>
        <taxon>Acanthamoeba</taxon>
    </lineage>
</organism>
<keyword evidence="3" id="KW-1185">Reference proteome</keyword>
<evidence type="ECO:0000259" key="1">
    <source>
        <dbReference type="Pfam" id="PF03372"/>
    </source>
</evidence>
<dbReference type="AlphaFoldDB" id="L8H7N7"/>
<accession>L8H7N7</accession>
<dbReference type="Proteomes" id="UP000011083">
    <property type="component" value="Unassembled WGS sequence"/>
</dbReference>
<proteinExistence type="predicted"/>
<reference evidence="2 3" key="1">
    <citation type="journal article" date="2013" name="Genome Biol.">
        <title>Genome of Acanthamoeba castellanii highlights extensive lateral gene transfer and early evolution of tyrosine kinase signaling.</title>
        <authorList>
            <person name="Clarke M."/>
            <person name="Lohan A.J."/>
            <person name="Liu B."/>
            <person name="Lagkouvardos I."/>
            <person name="Roy S."/>
            <person name="Zafar N."/>
            <person name="Bertelli C."/>
            <person name="Schilde C."/>
            <person name="Kianianmomeni A."/>
            <person name="Burglin T.R."/>
            <person name="Frech C."/>
            <person name="Turcotte B."/>
            <person name="Kopec K.O."/>
            <person name="Synnott J.M."/>
            <person name="Choo C."/>
            <person name="Paponov I."/>
            <person name="Finkler A."/>
            <person name="Soon Heng Tan C."/>
            <person name="Hutchins A.P."/>
            <person name="Weinmeier T."/>
            <person name="Rattei T."/>
            <person name="Chu J.S."/>
            <person name="Gimenez G."/>
            <person name="Irimia M."/>
            <person name="Rigden D.J."/>
            <person name="Fitzpatrick D.A."/>
            <person name="Lorenzo-Morales J."/>
            <person name="Bateman A."/>
            <person name="Chiu C.H."/>
            <person name="Tang P."/>
            <person name="Hegemann P."/>
            <person name="Fromm H."/>
            <person name="Raoult D."/>
            <person name="Greub G."/>
            <person name="Miranda-Saavedra D."/>
            <person name="Chen N."/>
            <person name="Nash P."/>
            <person name="Ginger M.L."/>
            <person name="Horn M."/>
            <person name="Schaap P."/>
            <person name="Caler L."/>
            <person name="Loftus B."/>
        </authorList>
    </citation>
    <scope>NUCLEOTIDE SEQUENCE [LARGE SCALE GENOMIC DNA]</scope>
    <source>
        <strain evidence="2 3">Neff</strain>
    </source>
</reference>
<dbReference type="InterPro" id="IPR036691">
    <property type="entry name" value="Endo/exonu/phosph_ase_sf"/>
</dbReference>
<dbReference type="SUPFAM" id="SSF56219">
    <property type="entry name" value="DNase I-like"/>
    <property type="match status" value="1"/>
</dbReference>
<dbReference type="EMBL" id="KB007911">
    <property type="protein sequence ID" value="ELR20491.1"/>
    <property type="molecule type" value="Genomic_DNA"/>
</dbReference>
<dbReference type="InterPro" id="IPR005135">
    <property type="entry name" value="Endo/exonuclease/phosphatase"/>
</dbReference>